<sequence length="583" mass="65141">MERSDVVLRFSGGHTGCECTEDGDPFRNCCYTSADTHDVSTGNSTGPLQNSSDTAGVHISHLQSELCTAPVNTQRTALLSRSSLNEPFGANPIECGTQPCMSEVPHSSAFRDFETRAFGVFMDYVCNTSTLYASSKFHSRKGFRKNSKTYVFKRGASGIRERITYIDYVRESSIAADGGVQKGDVVVAVNGIPVLTESHKGLIELMSSQLNLHLVLVYQDIARILALSVRSLQLQYILAEKYILLEQIDMEEASILNGSAGSLSTDLRRARWLSVCRSISKSLNVCRKFLGKGSKPVLCRLHGEPDLGLLHISASFPHLRMTSSGPPPTSPSKPGSFSDRYDKFIAQWPKVHTLHRMVVDGSRWCFSDIKTYLRIKRELSSKVKTLADLSMAELEVLVQMPIELPRVAVTAVLIPLPFGFYVVGFAIIFFPRLVLTRHFWSDVQRKEFFQIDVARSMTNSAFLLGIVGNPASVEGLRLPNVEELRGDVLIALSAIHSMYPFPGIRRRFQQRCKAMRQLDKVVGANIGSLTARQLHFHLFIRRISNTGNSEAEMRRILKSWLEFTKNLDDAAYLCAPVFFNRRT</sequence>
<keyword evidence="3" id="KW-0472">Membrane</keyword>
<dbReference type="Pfam" id="PF17820">
    <property type="entry name" value="PDZ_6"/>
    <property type="match status" value="1"/>
</dbReference>
<feature type="domain" description="PDZ" evidence="4">
    <location>
        <begin position="165"/>
        <end position="206"/>
    </location>
</feature>
<reference evidence="5 6" key="1">
    <citation type="submission" date="2023-08" db="EMBL/GenBank/DDBJ databases">
        <title>A Necator americanus chromosomal reference genome.</title>
        <authorList>
            <person name="Ilik V."/>
            <person name="Petrzelkova K.J."/>
            <person name="Pardy F."/>
            <person name="Fuh T."/>
            <person name="Niatou-Singa F.S."/>
            <person name="Gouil Q."/>
            <person name="Baker L."/>
            <person name="Ritchie M.E."/>
            <person name="Jex A.R."/>
            <person name="Gazzola D."/>
            <person name="Li H."/>
            <person name="Toshio Fujiwara R."/>
            <person name="Zhan B."/>
            <person name="Aroian R.V."/>
            <person name="Pafco B."/>
            <person name="Schwarz E.M."/>
        </authorList>
    </citation>
    <scope>NUCLEOTIDE SEQUENCE [LARGE SCALE GENOMIC DNA]</scope>
    <source>
        <strain evidence="5 6">Aroian</strain>
        <tissue evidence="5">Whole animal</tissue>
    </source>
</reference>
<evidence type="ECO:0000313" key="5">
    <source>
        <dbReference type="EMBL" id="KAK6729547.1"/>
    </source>
</evidence>
<keyword evidence="3" id="KW-0812">Transmembrane</keyword>
<dbReference type="SMART" id="SM00228">
    <property type="entry name" value="PDZ"/>
    <property type="match status" value="1"/>
</dbReference>
<keyword evidence="2" id="KW-0963">Cytoplasm</keyword>
<dbReference type="SUPFAM" id="SSF50156">
    <property type="entry name" value="PDZ domain-like"/>
    <property type="match status" value="1"/>
</dbReference>
<keyword evidence="3" id="KW-1133">Transmembrane helix</keyword>
<accession>A0ABR1BT37</accession>
<dbReference type="InterPro" id="IPR033122">
    <property type="entry name" value="LETM1-like_RBD"/>
</dbReference>
<evidence type="ECO:0000256" key="3">
    <source>
        <dbReference type="SAM" id="Phobius"/>
    </source>
</evidence>
<dbReference type="PANTHER" id="PTHR15963">
    <property type="entry name" value="GENERAL RECEPTOR FOR PHOSPHOINOSITIDES 1-ASSOCIATED SCAFFOLD PROTEIN-RELATED"/>
    <property type="match status" value="1"/>
</dbReference>
<dbReference type="InterPro" id="IPR036034">
    <property type="entry name" value="PDZ_sf"/>
</dbReference>
<evidence type="ECO:0000256" key="2">
    <source>
        <dbReference type="ARBA" id="ARBA00022490"/>
    </source>
</evidence>
<name>A0ABR1BT37_NECAM</name>
<protein>
    <recommendedName>
        <fullName evidence="4">PDZ domain-containing protein</fullName>
    </recommendedName>
</protein>
<dbReference type="PROSITE" id="PS50106">
    <property type="entry name" value="PDZ"/>
    <property type="match status" value="1"/>
</dbReference>
<dbReference type="InterPro" id="IPR041489">
    <property type="entry name" value="PDZ_6"/>
</dbReference>
<comment type="subcellular location">
    <subcellularLocation>
        <location evidence="1">Cytoplasm</location>
    </subcellularLocation>
</comment>
<evidence type="ECO:0000313" key="6">
    <source>
        <dbReference type="Proteomes" id="UP001303046"/>
    </source>
</evidence>
<feature type="transmembrane region" description="Helical" evidence="3">
    <location>
        <begin position="407"/>
        <end position="430"/>
    </location>
</feature>
<evidence type="ECO:0000259" key="4">
    <source>
        <dbReference type="PROSITE" id="PS50106"/>
    </source>
</evidence>
<dbReference type="EMBL" id="JAVFWL010000001">
    <property type="protein sequence ID" value="KAK6729547.1"/>
    <property type="molecule type" value="Genomic_DNA"/>
</dbReference>
<dbReference type="Proteomes" id="UP001303046">
    <property type="component" value="Unassembled WGS sequence"/>
</dbReference>
<dbReference type="InterPro" id="IPR001478">
    <property type="entry name" value="PDZ"/>
</dbReference>
<evidence type="ECO:0000256" key="1">
    <source>
        <dbReference type="ARBA" id="ARBA00004496"/>
    </source>
</evidence>
<comment type="caution">
    <text evidence="5">The sequence shown here is derived from an EMBL/GenBank/DDBJ whole genome shotgun (WGS) entry which is preliminary data.</text>
</comment>
<dbReference type="InterPro" id="IPR052122">
    <property type="entry name" value="Intracell_Traff_Signaling_Reg"/>
</dbReference>
<keyword evidence="6" id="KW-1185">Reference proteome</keyword>
<gene>
    <name evidence="5" type="primary">Necator_chrI.g2663</name>
    <name evidence="5" type="ORF">RB195_006535</name>
</gene>
<proteinExistence type="predicted"/>
<organism evidence="5 6">
    <name type="scientific">Necator americanus</name>
    <name type="common">Human hookworm</name>
    <dbReference type="NCBI Taxonomy" id="51031"/>
    <lineage>
        <taxon>Eukaryota</taxon>
        <taxon>Metazoa</taxon>
        <taxon>Ecdysozoa</taxon>
        <taxon>Nematoda</taxon>
        <taxon>Chromadorea</taxon>
        <taxon>Rhabditida</taxon>
        <taxon>Rhabditina</taxon>
        <taxon>Rhabditomorpha</taxon>
        <taxon>Strongyloidea</taxon>
        <taxon>Ancylostomatidae</taxon>
        <taxon>Bunostominae</taxon>
        <taxon>Necator</taxon>
    </lineage>
</organism>
<dbReference type="Pfam" id="PF07766">
    <property type="entry name" value="LETM1_RBD"/>
    <property type="match status" value="2"/>
</dbReference>
<dbReference type="PANTHER" id="PTHR15963:SF5">
    <property type="entry name" value="SHORT SPINDLE 6, ISOFORM A"/>
    <property type="match status" value="1"/>
</dbReference>
<dbReference type="Gene3D" id="2.30.42.10">
    <property type="match status" value="1"/>
</dbReference>